<feature type="compositionally biased region" description="Basic and acidic residues" evidence="1">
    <location>
        <begin position="95"/>
        <end position="106"/>
    </location>
</feature>
<sequence length="136" mass="15216">MTKTDEAPKPSSGKRVKATAKETKSGKKKHPAPGLEALSDIALTEVEQMKLAIKRSKTHHSQALNHAVLVHLKETGERSMDNDDERTESDNDGDDFVHPKFSTHNEEEGEEESFDPRVQTHSHVESTDDEDDDEEV</sequence>
<feature type="region of interest" description="Disordered" evidence="1">
    <location>
        <begin position="70"/>
        <end position="136"/>
    </location>
</feature>
<evidence type="ECO:0000313" key="3">
    <source>
        <dbReference type="Proteomes" id="UP001151760"/>
    </source>
</evidence>
<dbReference type="EMBL" id="BQNB010021853">
    <property type="protein sequence ID" value="GJU10703.1"/>
    <property type="molecule type" value="Genomic_DNA"/>
</dbReference>
<feature type="compositionally biased region" description="Acidic residues" evidence="1">
    <location>
        <begin position="127"/>
        <end position="136"/>
    </location>
</feature>
<reference evidence="2" key="2">
    <citation type="submission" date="2022-01" db="EMBL/GenBank/DDBJ databases">
        <authorList>
            <person name="Yamashiro T."/>
            <person name="Shiraishi A."/>
            <person name="Satake H."/>
            <person name="Nakayama K."/>
        </authorList>
    </citation>
    <scope>NUCLEOTIDE SEQUENCE</scope>
</reference>
<evidence type="ECO:0000313" key="2">
    <source>
        <dbReference type="EMBL" id="GJU10703.1"/>
    </source>
</evidence>
<name>A0ABQ5JDY0_9ASTR</name>
<reference evidence="2" key="1">
    <citation type="journal article" date="2022" name="Int. J. Mol. Sci.">
        <title>Draft Genome of Tanacetum Coccineum: Genomic Comparison of Closely Related Tanacetum-Family Plants.</title>
        <authorList>
            <person name="Yamashiro T."/>
            <person name="Shiraishi A."/>
            <person name="Nakayama K."/>
            <person name="Satake H."/>
        </authorList>
    </citation>
    <scope>NUCLEOTIDE SEQUENCE</scope>
</reference>
<feature type="compositionally biased region" description="Basic and acidic residues" evidence="1">
    <location>
        <begin position="71"/>
        <end position="81"/>
    </location>
</feature>
<proteinExistence type="predicted"/>
<accession>A0ABQ5JDY0</accession>
<gene>
    <name evidence="2" type="ORF">Tco_1133099</name>
</gene>
<protein>
    <submittedName>
        <fullName evidence="2">Uncharacterized protein</fullName>
    </submittedName>
</protein>
<feature type="region of interest" description="Disordered" evidence="1">
    <location>
        <begin position="1"/>
        <end position="37"/>
    </location>
</feature>
<feature type="compositionally biased region" description="Acidic residues" evidence="1">
    <location>
        <begin position="82"/>
        <end position="94"/>
    </location>
</feature>
<comment type="caution">
    <text evidence="2">The sequence shown here is derived from an EMBL/GenBank/DDBJ whole genome shotgun (WGS) entry which is preliminary data.</text>
</comment>
<dbReference type="Proteomes" id="UP001151760">
    <property type="component" value="Unassembled WGS sequence"/>
</dbReference>
<evidence type="ECO:0000256" key="1">
    <source>
        <dbReference type="SAM" id="MobiDB-lite"/>
    </source>
</evidence>
<keyword evidence="3" id="KW-1185">Reference proteome</keyword>
<organism evidence="2 3">
    <name type="scientific">Tanacetum coccineum</name>
    <dbReference type="NCBI Taxonomy" id="301880"/>
    <lineage>
        <taxon>Eukaryota</taxon>
        <taxon>Viridiplantae</taxon>
        <taxon>Streptophyta</taxon>
        <taxon>Embryophyta</taxon>
        <taxon>Tracheophyta</taxon>
        <taxon>Spermatophyta</taxon>
        <taxon>Magnoliopsida</taxon>
        <taxon>eudicotyledons</taxon>
        <taxon>Gunneridae</taxon>
        <taxon>Pentapetalae</taxon>
        <taxon>asterids</taxon>
        <taxon>campanulids</taxon>
        <taxon>Asterales</taxon>
        <taxon>Asteraceae</taxon>
        <taxon>Asteroideae</taxon>
        <taxon>Anthemideae</taxon>
        <taxon>Anthemidinae</taxon>
        <taxon>Tanacetum</taxon>
    </lineage>
</organism>